<feature type="transmembrane region" description="Helical" evidence="6">
    <location>
        <begin position="418"/>
        <end position="437"/>
    </location>
</feature>
<feature type="transmembrane region" description="Helical" evidence="6">
    <location>
        <begin position="32"/>
        <end position="59"/>
    </location>
</feature>
<dbReference type="InterPro" id="IPR019734">
    <property type="entry name" value="TPR_rpt"/>
</dbReference>
<dbReference type="PANTHER" id="PTHR37422:SF13">
    <property type="entry name" value="LIPOPOLYSACCHARIDE BIOSYNTHESIS PROTEIN PA4999-RELATED"/>
    <property type="match status" value="1"/>
</dbReference>
<feature type="transmembrane region" description="Helical" evidence="6">
    <location>
        <begin position="449"/>
        <end position="468"/>
    </location>
</feature>
<feature type="domain" description="O-antigen ligase-related" evidence="7">
    <location>
        <begin position="221"/>
        <end position="371"/>
    </location>
</feature>
<dbReference type="Proteomes" id="UP000229675">
    <property type="component" value="Unassembled WGS sequence"/>
</dbReference>
<feature type="transmembrane region" description="Helical" evidence="6">
    <location>
        <begin position="359"/>
        <end position="382"/>
    </location>
</feature>
<dbReference type="SMART" id="SM00028">
    <property type="entry name" value="TPR"/>
    <property type="match status" value="3"/>
</dbReference>
<feature type="transmembrane region" description="Helical" evidence="6">
    <location>
        <begin position="128"/>
        <end position="147"/>
    </location>
</feature>
<dbReference type="AlphaFoldDB" id="A0A2H0WXB6"/>
<comment type="caution">
    <text evidence="8">The sequence shown here is derived from an EMBL/GenBank/DDBJ whole genome shotgun (WGS) entry which is preliminary data.</text>
</comment>
<name>A0A2H0WXB6_9BACT</name>
<evidence type="ECO:0000259" key="7">
    <source>
        <dbReference type="Pfam" id="PF04932"/>
    </source>
</evidence>
<feature type="repeat" description="TPR" evidence="5">
    <location>
        <begin position="595"/>
        <end position="628"/>
    </location>
</feature>
<keyword evidence="3 6" id="KW-1133">Transmembrane helix</keyword>
<feature type="transmembrane region" description="Helical" evidence="6">
    <location>
        <begin position="156"/>
        <end position="173"/>
    </location>
</feature>
<evidence type="ECO:0000256" key="2">
    <source>
        <dbReference type="ARBA" id="ARBA00022692"/>
    </source>
</evidence>
<sequence length="745" mass="85133">MGKQSREKRERRAEDQTKEERKFEVRSSYEKACLFVITWGTYLALFTPLIVHKAFFFPFVVPKTIFFRILVEIILAAYLFLVIANNRYRPRINSLTIALTLFLVVFILASFAGVNLERSFWSTNERMTGIWTMLHLFAFFIVLGSTFKRREDWEKILGVSIIVGVLLSLYILLSGDNLSSRGGGTIGNTSFMAAYLLFDIFFALGLFLSKRGGWQIFSGVSLLVMLPVLLTSTGRGAIVSFFLGLGLLLLGYLIFSQRKTLKRLAWGIVLMLMVFGIFSAVFQPAFVKNNVANTLVDMKSRLVVWEKGWQGFLERPILGWGPENFNNVFLKYFNSCMFLPECGSEIWFDRTHNIVFDTLVTTGLVGFLSYLAVFGVAIFGLLKTLPKVAERKNIFLPLAMAVLLTVYFFQNLLVFDMINTYLVFFLSLAFISFLITGTEREKEIRVRRLNPILAAAIIVASVWILWVGNVKPAMANRYLIKSLQSQYVEQSTDYFQKSLRSAMDKYEPREQFIQKIIKSVNQGVPEEIKESLQEAFELAETEMEKSIKQNYLDFRPHLFLGELYNSSYRLSGNTEKLEKAEEVLQKAIQLSPTNQQGYWYLADTRLIQGRTEEAISLLQKAVDLEPRLGQSHWYLAMTYRVIGQYGLAKEEIIKMEGLDHNWQGNLTELKKVIEIYLALRDDAGLIPLFQKATTLDPTDTQLWASLAASYANLGQFAEAKEAAEKVAEINPDLTPQIEEFLRNLP</sequence>
<dbReference type="PANTHER" id="PTHR37422">
    <property type="entry name" value="TEICHURONIC ACID BIOSYNTHESIS PROTEIN TUAE"/>
    <property type="match status" value="1"/>
</dbReference>
<dbReference type="Gene3D" id="1.25.40.10">
    <property type="entry name" value="Tetratricopeptide repeat domain"/>
    <property type="match status" value="2"/>
</dbReference>
<evidence type="ECO:0000256" key="6">
    <source>
        <dbReference type="SAM" id="Phobius"/>
    </source>
</evidence>
<feature type="transmembrane region" description="Helical" evidence="6">
    <location>
        <begin position="214"/>
        <end position="230"/>
    </location>
</feature>
<evidence type="ECO:0000256" key="5">
    <source>
        <dbReference type="PROSITE-ProRule" id="PRU00339"/>
    </source>
</evidence>
<dbReference type="InterPro" id="IPR051533">
    <property type="entry name" value="WaaL-like"/>
</dbReference>
<dbReference type="Pfam" id="PF13431">
    <property type="entry name" value="TPR_17"/>
    <property type="match status" value="1"/>
</dbReference>
<comment type="subcellular location">
    <subcellularLocation>
        <location evidence="1">Membrane</location>
        <topology evidence="1">Multi-pass membrane protein</topology>
    </subcellularLocation>
</comment>
<organism evidence="8 9">
    <name type="scientific">Candidatus Nealsonbacteria bacterium CG09_land_8_20_14_0_10_42_14</name>
    <dbReference type="NCBI Taxonomy" id="1974707"/>
    <lineage>
        <taxon>Bacteria</taxon>
        <taxon>Candidatus Nealsoniibacteriota</taxon>
    </lineage>
</organism>
<evidence type="ECO:0000256" key="4">
    <source>
        <dbReference type="ARBA" id="ARBA00023136"/>
    </source>
</evidence>
<evidence type="ECO:0000313" key="9">
    <source>
        <dbReference type="Proteomes" id="UP000229675"/>
    </source>
</evidence>
<dbReference type="InterPro" id="IPR011990">
    <property type="entry name" value="TPR-like_helical_dom_sf"/>
</dbReference>
<protein>
    <recommendedName>
        <fullName evidence="7">O-antigen ligase-related domain-containing protein</fullName>
    </recommendedName>
</protein>
<keyword evidence="5" id="KW-0802">TPR repeat</keyword>
<evidence type="ECO:0000256" key="3">
    <source>
        <dbReference type="ARBA" id="ARBA00022989"/>
    </source>
</evidence>
<proteinExistence type="predicted"/>
<gene>
    <name evidence="8" type="ORF">COT59_01270</name>
</gene>
<dbReference type="PROSITE" id="PS50005">
    <property type="entry name" value="TPR"/>
    <property type="match status" value="2"/>
</dbReference>
<feature type="transmembrane region" description="Helical" evidence="6">
    <location>
        <begin position="394"/>
        <end position="412"/>
    </location>
</feature>
<reference evidence="9" key="1">
    <citation type="submission" date="2017-09" db="EMBL/GenBank/DDBJ databases">
        <title>Depth-based differentiation of microbial function through sediment-hosted aquifers and enrichment of novel symbionts in the deep terrestrial subsurface.</title>
        <authorList>
            <person name="Probst A.J."/>
            <person name="Ladd B."/>
            <person name="Jarett J.K."/>
            <person name="Geller-Mcgrath D.E."/>
            <person name="Sieber C.M.K."/>
            <person name="Emerson J.B."/>
            <person name="Anantharaman K."/>
            <person name="Thomas B.C."/>
            <person name="Malmstrom R."/>
            <person name="Stieglmeier M."/>
            <person name="Klingl A."/>
            <person name="Woyke T."/>
            <person name="Ryan C.M."/>
            <person name="Banfield J.F."/>
        </authorList>
    </citation>
    <scope>NUCLEOTIDE SEQUENCE [LARGE SCALE GENOMIC DNA]</scope>
</reference>
<feature type="repeat" description="TPR" evidence="5">
    <location>
        <begin position="700"/>
        <end position="733"/>
    </location>
</feature>
<evidence type="ECO:0000313" key="8">
    <source>
        <dbReference type="EMBL" id="PIS17314.1"/>
    </source>
</evidence>
<dbReference type="InterPro" id="IPR007016">
    <property type="entry name" value="O-antigen_ligase-rel_domated"/>
</dbReference>
<feature type="transmembrane region" description="Helical" evidence="6">
    <location>
        <begin position="95"/>
        <end position="116"/>
    </location>
</feature>
<accession>A0A2H0WXB6</accession>
<feature type="transmembrane region" description="Helical" evidence="6">
    <location>
        <begin position="185"/>
        <end position="207"/>
    </location>
</feature>
<dbReference type="SUPFAM" id="SSF48452">
    <property type="entry name" value="TPR-like"/>
    <property type="match status" value="1"/>
</dbReference>
<keyword evidence="4 6" id="KW-0472">Membrane</keyword>
<feature type="transmembrane region" description="Helical" evidence="6">
    <location>
        <begin position="264"/>
        <end position="286"/>
    </location>
</feature>
<evidence type="ECO:0000256" key="1">
    <source>
        <dbReference type="ARBA" id="ARBA00004141"/>
    </source>
</evidence>
<dbReference type="Pfam" id="PF13181">
    <property type="entry name" value="TPR_8"/>
    <property type="match status" value="2"/>
</dbReference>
<dbReference type="Pfam" id="PF04932">
    <property type="entry name" value="Wzy_C"/>
    <property type="match status" value="1"/>
</dbReference>
<dbReference type="GO" id="GO:0016020">
    <property type="term" value="C:membrane"/>
    <property type="evidence" value="ECO:0007669"/>
    <property type="project" value="UniProtKB-SubCell"/>
</dbReference>
<dbReference type="EMBL" id="PEZD01000028">
    <property type="protein sequence ID" value="PIS17314.1"/>
    <property type="molecule type" value="Genomic_DNA"/>
</dbReference>
<keyword evidence="2 6" id="KW-0812">Transmembrane</keyword>
<feature type="transmembrane region" description="Helical" evidence="6">
    <location>
        <begin position="236"/>
        <end position="255"/>
    </location>
</feature>
<feature type="transmembrane region" description="Helical" evidence="6">
    <location>
        <begin position="65"/>
        <end position="83"/>
    </location>
</feature>